<keyword evidence="2" id="KW-0067">ATP-binding</keyword>
<keyword evidence="7" id="KW-1185">Reference proteome</keyword>
<dbReference type="SMART" id="SM00534">
    <property type="entry name" value="MUTSac"/>
    <property type="match status" value="1"/>
</dbReference>
<dbReference type="RefSeq" id="WP_168673864.1">
    <property type="nucleotide sequence ID" value="NZ_JAAVTK010000008.1"/>
</dbReference>
<keyword evidence="1" id="KW-0547">Nucleotide-binding</keyword>
<dbReference type="SUPFAM" id="SSF52540">
    <property type="entry name" value="P-loop containing nucleoside triphosphate hydrolases"/>
    <property type="match status" value="1"/>
</dbReference>
<dbReference type="InterPro" id="IPR027417">
    <property type="entry name" value="P-loop_NTPase"/>
</dbReference>
<dbReference type="Gene3D" id="3.40.50.300">
    <property type="entry name" value="P-loop containing nucleotide triphosphate hydrolases"/>
    <property type="match status" value="1"/>
</dbReference>
<dbReference type="PANTHER" id="PTHR11361:SF152">
    <property type="entry name" value="DNA MISMATCH REPAIR PROTEIN"/>
    <property type="match status" value="1"/>
</dbReference>
<dbReference type="PANTHER" id="PTHR11361">
    <property type="entry name" value="DNA MISMATCH REPAIR PROTEIN MUTS FAMILY MEMBER"/>
    <property type="match status" value="1"/>
</dbReference>
<protein>
    <submittedName>
        <fullName evidence="6">DNA mismatch repair ATPase MutS</fullName>
    </submittedName>
</protein>
<feature type="transmembrane region" description="Helical" evidence="4">
    <location>
        <begin position="245"/>
        <end position="265"/>
    </location>
</feature>
<comment type="caution">
    <text evidence="6">The sequence shown here is derived from an EMBL/GenBank/DDBJ whole genome shotgun (WGS) entry which is preliminary data.</text>
</comment>
<keyword evidence="4" id="KW-0472">Membrane</keyword>
<evidence type="ECO:0000313" key="6">
    <source>
        <dbReference type="EMBL" id="NKI90258.1"/>
    </source>
</evidence>
<evidence type="ECO:0000256" key="1">
    <source>
        <dbReference type="ARBA" id="ARBA00022741"/>
    </source>
</evidence>
<keyword evidence="4" id="KW-0812">Transmembrane</keyword>
<gene>
    <name evidence="6" type="ORF">HBN54_002858</name>
</gene>
<dbReference type="InterPro" id="IPR000432">
    <property type="entry name" value="DNA_mismatch_repair_MutS_C"/>
</dbReference>
<name>A0ABX1HJ09_9BACT</name>
<reference evidence="6 7" key="1">
    <citation type="submission" date="2020-03" db="EMBL/GenBank/DDBJ databases">
        <title>Genomic Encyclopedia of Type Strains, Phase IV (KMG-V): Genome sequencing to study the core and pangenomes of soil and plant-associated prokaryotes.</title>
        <authorList>
            <person name="Whitman W."/>
        </authorList>
    </citation>
    <scope>NUCLEOTIDE SEQUENCE [LARGE SCALE GENOMIC DNA]</scope>
    <source>
        <strain evidence="6 7">1B</strain>
    </source>
</reference>
<keyword evidence="4" id="KW-1133">Transmembrane helix</keyword>
<sequence length="536" mass="58318">MWTSTSERLAALDAEWQQPTTRFRNFPLIARYHAAVQDEPAYHRLDQQTWTDLNGDELFTLLDGTVSRVGQQCLYHRLRSPLADATALREFDAAAQLFGTQPTERGRAQLALSRLASTEAYYLADLLAGDALPELSWTATAPALVLLLLATAVGGFWEPALWLLTAGQLLVHTLLHFWNRTRVVAGVRPMLQLGSLYRAGRDLGRLSLPLKPLAGLAAPLGRLSSIVSKVAFLQFEGQLQSDLAALPWLILQYVKIVLLLDFIVYHRCRRDVMQHAEAIRAVYEAVGYADCAVAVAGFRARYPHCAPVFSTEETGLHLTAAYNPLVPGCVPNDLAVTEASILLTGSNMSGKTTFMRTIGLNTLLAQTIATCPAAAYAAPFRRVVSSINLADNLPEGKSYYFAEAEAVLGFIQQAEAEGYLFILDELFKGTNTVERIAATQAVLAHLQARSLVVASTHDGELGALLAPAFTEYHFSETVTEADWYFDYELKPGPLTTRNAIRLLARAGYPASIVQQALALSRTLDAAGAAAPGTATG</sequence>
<dbReference type="Pfam" id="PF00488">
    <property type="entry name" value="MutS_V"/>
    <property type="match status" value="1"/>
</dbReference>
<dbReference type="Proteomes" id="UP000717634">
    <property type="component" value="Unassembled WGS sequence"/>
</dbReference>
<dbReference type="EMBL" id="JAAVTK010000008">
    <property type="protein sequence ID" value="NKI90258.1"/>
    <property type="molecule type" value="Genomic_DNA"/>
</dbReference>
<keyword evidence="3" id="KW-0238">DNA-binding</keyword>
<evidence type="ECO:0000313" key="7">
    <source>
        <dbReference type="Proteomes" id="UP000717634"/>
    </source>
</evidence>
<dbReference type="InterPro" id="IPR045076">
    <property type="entry name" value="MutS"/>
</dbReference>
<feature type="domain" description="DNA mismatch repair proteins mutS family" evidence="5">
    <location>
        <begin position="338"/>
        <end position="521"/>
    </location>
</feature>
<proteinExistence type="predicted"/>
<evidence type="ECO:0000259" key="5">
    <source>
        <dbReference type="SMART" id="SM00534"/>
    </source>
</evidence>
<organism evidence="6 7">
    <name type="scientific">Hymenobacter artigasi</name>
    <dbReference type="NCBI Taxonomy" id="2719616"/>
    <lineage>
        <taxon>Bacteria</taxon>
        <taxon>Pseudomonadati</taxon>
        <taxon>Bacteroidota</taxon>
        <taxon>Cytophagia</taxon>
        <taxon>Cytophagales</taxon>
        <taxon>Hymenobacteraceae</taxon>
        <taxon>Hymenobacter</taxon>
    </lineage>
</organism>
<accession>A0ABX1HJ09</accession>
<evidence type="ECO:0000256" key="3">
    <source>
        <dbReference type="ARBA" id="ARBA00023125"/>
    </source>
</evidence>
<evidence type="ECO:0000256" key="2">
    <source>
        <dbReference type="ARBA" id="ARBA00022840"/>
    </source>
</evidence>
<evidence type="ECO:0000256" key="4">
    <source>
        <dbReference type="SAM" id="Phobius"/>
    </source>
</evidence>